<dbReference type="GO" id="GO:0006357">
    <property type="term" value="P:regulation of transcription by RNA polymerase II"/>
    <property type="evidence" value="ECO:0007669"/>
    <property type="project" value="TreeGrafter"/>
</dbReference>
<dbReference type="InterPro" id="IPR007198">
    <property type="entry name" value="Ssl1-like"/>
</dbReference>
<evidence type="ECO:0000313" key="2">
    <source>
        <dbReference type="EMBL" id="KIY95438.1"/>
    </source>
</evidence>
<dbReference type="GO" id="GO:0006289">
    <property type="term" value="P:nucleotide-excision repair"/>
    <property type="evidence" value="ECO:0007669"/>
    <property type="project" value="TreeGrafter"/>
</dbReference>
<name>A0A0D2KHZ4_9CHLO</name>
<protein>
    <submittedName>
        <fullName evidence="2">Transcription factor TFIIH, subunit</fullName>
    </submittedName>
</protein>
<dbReference type="AlphaFoldDB" id="A0A0D2KHZ4"/>
<dbReference type="Proteomes" id="UP000054498">
    <property type="component" value="Unassembled WGS sequence"/>
</dbReference>
<dbReference type="GeneID" id="25729893"/>
<sequence>MPRSVSVVGVAAEVHIFRRAAEETGGAYGVALSEAHLSELLLSHAAPPPAPPGQSKAELVRMGFPQRSAEDPASSVFVGESPELLPGGYTCPRCKARTAELPCRSAKRDVQAMNSGLGLLGGFGGRGPKADCT</sequence>
<dbReference type="RefSeq" id="XP_013894458.1">
    <property type="nucleotide sequence ID" value="XM_014039004.1"/>
</dbReference>
<organism evidence="2 3">
    <name type="scientific">Monoraphidium neglectum</name>
    <dbReference type="NCBI Taxonomy" id="145388"/>
    <lineage>
        <taxon>Eukaryota</taxon>
        <taxon>Viridiplantae</taxon>
        <taxon>Chlorophyta</taxon>
        <taxon>core chlorophytes</taxon>
        <taxon>Chlorophyceae</taxon>
        <taxon>CS clade</taxon>
        <taxon>Sphaeropleales</taxon>
        <taxon>Selenastraceae</taxon>
        <taxon>Monoraphidium</taxon>
    </lineage>
</organism>
<feature type="domain" description="Ssl1-like" evidence="1">
    <location>
        <begin position="5"/>
        <end position="65"/>
    </location>
</feature>
<dbReference type="OrthoDB" id="284275at2759"/>
<keyword evidence="3" id="KW-1185">Reference proteome</keyword>
<gene>
    <name evidence="2" type="ORF">MNEG_12522</name>
</gene>
<dbReference type="PANTHER" id="PTHR12695">
    <property type="entry name" value="GENERAL TRANSCRIPTION FACTOR IIH SUBUNIT 2"/>
    <property type="match status" value="1"/>
</dbReference>
<evidence type="ECO:0000259" key="1">
    <source>
        <dbReference type="Pfam" id="PF04056"/>
    </source>
</evidence>
<dbReference type="PANTHER" id="PTHR12695:SF2">
    <property type="entry name" value="GENERAL TRANSCRIPTION FACTOR IIH SUBUNIT 2-RELATED"/>
    <property type="match status" value="1"/>
</dbReference>
<reference evidence="2 3" key="1">
    <citation type="journal article" date="2013" name="BMC Genomics">
        <title>Reconstruction of the lipid metabolism for the microalga Monoraphidium neglectum from its genome sequence reveals characteristics suitable for biofuel production.</title>
        <authorList>
            <person name="Bogen C."/>
            <person name="Al-Dilaimi A."/>
            <person name="Albersmeier A."/>
            <person name="Wichmann J."/>
            <person name="Grundmann M."/>
            <person name="Rupp O."/>
            <person name="Lauersen K.J."/>
            <person name="Blifernez-Klassen O."/>
            <person name="Kalinowski J."/>
            <person name="Goesmann A."/>
            <person name="Mussgnug J.H."/>
            <person name="Kruse O."/>
        </authorList>
    </citation>
    <scope>NUCLEOTIDE SEQUENCE [LARGE SCALE GENOMIC DNA]</scope>
    <source>
        <strain evidence="2 3">SAG 48.87</strain>
    </source>
</reference>
<dbReference type="STRING" id="145388.A0A0D2KHZ4"/>
<dbReference type="Pfam" id="PF04056">
    <property type="entry name" value="Ssl1"/>
    <property type="match status" value="1"/>
</dbReference>
<dbReference type="EMBL" id="KK103506">
    <property type="protein sequence ID" value="KIY95438.1"/>
    <property type="molecule type" value="Genomic_DNA"/>
</dbReference>
<dbReference type="GO" id="GO:0005675">
    <property type="term" value="C:transcription factor TFIIH holo complex"/>
    <property type="evidence" value="ECO:0007669"/>
    <property type="project" value="TreeGrafter"/>
</dbReference>
<evidence type="ECO:0000313" key="3">
    <source>
        <dbReference type="Proteomes" id="UP000054498"/>
    </source>
</evidence>
<proteinExistence type="predicted"/>
<accession>A0A0D2KHZ4</accession>
<dbReference type="InterPro" id="IPR036465">
    <property type="entry name" value="vWFA_dom_sf"/>
</dbReference>
<dbReference type="KEGG" id="mng:MNEG_12522"/>
<dbReference type="Gene3D" id="3.40.50.410">
    <property type="entry name" value="von Willebrand factor, type A domain"/>
    <property type="match status" value="1"/>
</dbReference>